<feature type="non-terminal residue" evidence="1">
    <location>
        <position position="76"/>
    </location>
</feature>
<evidence type="ECO:0000313" key="1">
    <source>
        <dbReference type="EMBL" id="ETJ40905.1"/>
    </source>
</evidence>
<feature type="non-terminal residue" evidence="1">
    <location>
        <position position="1"/>
    </location>
</feature>
<sequence length="76" mass="8744">YEFGIASWPLPEQAKTILFESNPCPFTTEDVEARLLGTTQFMPKSAIVCLFPYHVQHKGHANLSRYTWSTDYHLVI</sequence>
<proteinExistence type="predicted"/>
<reference evidence="1" key="1">
    <citation type="submission" date="2013-12" db="EMBL/GenBank/DDBJ databases">
        <title>A Varibaculum cambriense genome reconstructed from a premature infant gut community with otherwise low bacterial novelty that shifts toward anaerobic metabolism during the third week of life.</title>
        <authorList>
            <person name="Brown C.T."/>
            <person name="Sharon I."/>
            <person name="Thomas B.C."/>
            <person name="Castelle C.J."/>
            <person name="Morowitz M.J."/>
            <person name="Banfield J.F."/>
        </authorList>
    </citation>
    <scope>NUCLEOTIDE SEQUENCE</scope>
</reference>
<name>W1YGS5_9ZZZZ</name>
<gene>
    <name evidence="1" type="ORF">Q604_UNBC05174G0001</name>
</gene>
<organism evidence="1">
    <name type="scientific">human gut metagenome</name>
    <dbReference type="NCBI Taxonomy" id="408170"/>
    <lineage>
        <taxon>unclassified sequences</taxon>
        <taxon>metagenomes</taxon>
        <taxon>organismal metagenomes</taxon>
    </lineage>
</organism>
<protein>
    <submittedName>
        <fullName evidence="1">Uncharacterized protein</fullName>
    </submittedName>
</protein>
<dbReference type="AlphaFoldDB" id="W1YGS5"/>
<accession>W1YGS5</accession>
<dbReference type="EMBL" id="AZMM01005174">
    <property type="protein sequence ID" value="ETJ40905.1"/>
    <property type="molecule type" value="Genomic_DNA"/>
</dbReference>
<comment type="caution">
    <text evidence="1">The sequence shown here is derived from an EMBL/GenBank/DDBJ whole genome shotgun (WGS) entry which is preliminary data.</text>
</comment>